<feature type="region of interest" description="Disordered" evidence="1">
    <location>
        <begin position="1"/>
        <end position="40"/>
    </location>
</feature>
<feature type="compositionally biased region" description="Basic residues" evidence="1">
    <location>
        <begin position="8"/>
        <end position="21"/>
    </location>
</feature>
<sequence>MGMGTKTSSKKKNKKGGKKSNSKAFSSTSSSSSSSKSPFNVNASLLRMEKKYDEIMLSLAKEQQKSEEEAELYSASFSTSTMMTSEYIVAARGGSVSDWVPIAHFV</sequence>
<feature type="compositionally biased region" description="Low complexity" evidence="1">
    <location>
        <begin position="22"/>
        <end position="37"/>
    </location>
</feature>
<dbReference type="KEGG" id="fcy:FRACYDRAFT_256230"/>
<dbReference type="EMBL" id="KV784426">
    <property type="protein sequence ID" value="OEU06128.1"/>
    <property type="molecule type" value="Genomic_DNA"/>
</dbReference>
<keyword evidence="3" id="KW-1185">Reference proteome</keyword>
<organism evidence="2 3">
    <name type="scientific">Fragilariopsis cylindrus CCMP1102</name>
    <dbReference type="NCBI Taxonomy" id="635003"/>
    <lineage>
        <taxon>Eukaryota</taxon>
        <taxon>Sar</taxon>
        <taxon>Stramenopiles</taxon>
        <taxon>Ochrophyta</taxon>
        <taxon>Bacillariophyta</taxon>
        <taxon>Bacillariophyceae</taxon>
        <taxon>Bacillariophycidae</taxon>
        <taxon>Bacillariales</taxon>
        <taxon>Bacillariaceae</taxon>
        <taxon>Fragilariopsis</taxon>
    </lineage>
</organism>
<evidence type="ECO:0000256" key="1">
    <source>
        <dbReference type="SAM" id="MobiDB-lite"/>
    </source>
</evidence>
<accession>A0A1E7EJT1</accession>
<protein>
    <submittedName>
        <fullName evidence="2">Uncharacterized protein</fullName>
    </submittedName>
</protein>
<gene>
    <name evidence="2" type="ORF">FRACYDRAFT_256230</name>
</gene>
<proteinExistence type="predicted"/>
<dbReference type="Proteomes" id="UP000095751">
    <property type="component" value="Unassembled WGS sequence"/>
</dbReference>
<evidence type="ECO:0000313" key="3">
    <source>
        <dbReference type="Proteomes" id="UP000095751"/>
    </source>
</evidence>
<name>A0A1E7EJT1_9STRA</name>
<reference evidence="2 3" key="1">
    <citation type="submission" date="2016-09" db="EMBL/GenBank/DDBJ databases">
        <title>Extensive genetic diversity and differential bi-allelic expression allows diatom success in the polar Southern Ocean.</title>
        <authorList>
            <consortium name="DOE Joint Genome Institute"/>
            <person name="Mock T."/>
            <person name="Otillar R.P."/>
            <person name="Strauss J."/>
            <person name="Dupont C."/>
            <person name="Frickenhaus S."/>
            <person name="Maumus F."/>
            <person name="Mcmullan M."/>
            <person name="Sanges R."/>
            <person name="Schmutz J."/>
            <person name="Toseland A."/>
            <person name="Valas R."/>
            <person name="Veluchamy A."/>
            <person name="Ward B.J."/>
            <person name="Allen A."/>
            <person name="Barry K."/>
            <person name="Falciatore A."/>
            <person name="Ferrante M."/>
            <person name="Fortunato A.E."/>
            <person name="Gloeckner G."/>
            <person name="Gruber A."/>
            <person name="Hipkin R."/>
            <person name="Janech M."/>
            <person name="Kroth P."/>
            <person name="Leese F."/>
            <person name="Lindquist E."/>
            <person name="Lyon B.R."/>
            <person name="Martin J."/>
            <person name="Mayer C."/>
            <person name="Parker M."/>
            <person name="Quesneville H."/>
            <person name="Raymond J."/>
            <person name="Uhlig C."/>
            <person name="Valentin K.U."/>
            <person name="Worden A.Z."/>
            <person name="Armbrust E.V."/>
            <person name="Bowler C."/>
            <person name="Green B."/>
            <person name="Moulton V."/>
            <person name="Van Oosterhout C."/>
            <person name="Grigoriev I."/>
        </authorList>
    </citation>
    <scope>NUCLEOTIDE SEQUENCE [LARGE SCALE GENOMIC DNA]</scope>
    <source>
        <strain evidence="2 3">CCMP1102</strain>
    </source>
</reference>
<evidence type="ECO:0000313" key="2">
    <source>
        <dbReference type="EMBL" id="OEU06128.1"/>
    </source>
</evidence>
<dbReference type="InParanoid" id="A0A1E7EJT1"/>
<dbReference type="AlphaFoldDB" id="A0A1E7EJT1"/>